<dbReference type="RefSeq" id="XP_067078848.1">
    <property type="nucleotide sequence ID" value="XM_067222747.1"/>
</dbReference>
<feature type="region of interest" description="Disordered" evidence="2">
    <location>
        <begin position="190"/>
        <end position="240"/>
    </location>
</feature>
<feature type="compositionally biased region" description="Low complexity" evidence="2">
    <location>
        <begin position="197"/>
        <end position="210"/>
    </location>
</feature>
<feature type="compositionally biased region" description="Polar residues" evidence="2">
    <location>
        <begin position="29"/>
        <end position="39"/>
    </location>
</feature>
<dbReference type="Proteomes" id="UP000195570">
    <property type="component" value="Unassembled WGS sequence"/>
</dbReference>
<feature type="region of interest" description="Disordered" evidence="2">
    <location>
        <begin position="65"/>
        <end position="104"/>
    </location>
</feature>
<reference evidence="3" key="1">
    <citation type="submission" date="2016-09" db="EMBL/GenBank/DDBJ databases">
        <authorList>
            <person name="Hebert L."/>
            <person name="Moumen B."/>
        </authorList>
    </citation>
    <scope>NUCLEOTIDE SEQUENCE [LARGE SCALE GENOMIC DNA]</scope>
    <source>
        <strain evidence="3">OVI</strain>
    </source>
</reference>
<accession>A0A1G4I6I4</accession>
<feature type="compositionally biased region" description="Polar residues" evidence="2">
    <location>
        <begin position="86"/>
        <end position="104"/>
    </location>
</feature>
<organism evidence="3 4">
    <name type="scientific">Trypanosoma equiperdum</name>
    <dbReference type="NCBI Taxonomy" id="5694"/>
    <lineage>
        <taxon>Eukaryota</taxon>
        <taxon>Discoba</taxon>
        <taxon>Euglenozoa</taxon>
        <taxon>Kinetoplastea</taxon>
        <taxon>Metakinetoplastina</taxon>
        <taxon>Trypanosomatida</taxon>
        <taxon>Trypanosomatidae</taxon>
        <taxon>Trypanosoma</taxon>
    </lineage>
</organism>
<protein>
    <submittedName>
        <fullName evidence="3">Uncharacterized protein</fullName>
    </submittedName>
</protein>
<evidence type="ECO:0000256" key="2">
    <source>
        <dbReference type="SAM" id="MobiDB-lite"/>
    </source>
</evidence>
<feature type="coiled-coil region" evidence="1">
    <location>
        <begin position="254"/>
        <end position="288"/>
    </location>
</feature>
<keyword evidence="4" id="KW-1185">Reference proteome</keyword>
<dbReference type="GeneID" id="92382510"/>
<evidence type="ECO:0000313" key="4">
    <source>
        <dbReference type="Proteomes" id="UP000195570"/>
    </source>
</evidence>
<feature type="region of interest" description="Disordered" evidence="2">
    <location>
        <begin position="1"/>
        <end position="39"/>
    </location>
</feature>
<gene>
    <name evidence="3" type="ORF">TEOVI_000857600</name>
</gene>
<sequence length="288" mass="30849">MPITGPSHSLRFGPDDTGREGCSQGPLLGTSTGQSRLDGSSASLNAIARFRSLDRSFPVAQALRQRVRGPEPAAPTSAIQRAAPLSNENSGINRSGINNTRGSSVVSPYGIGPAALVYPTHSQTSAVESMSRSSSSSSSSSLPPRQLNELWQMVRDLRAENAVLQQRVGILMEGGDEKFEETLQGIPLHGTEHEKNTTGVSSNNTTTTTSAAHPSSEKAGAVSDTTLLSEGSGGKNGHMTPYLFAEREAMLKRIRRLEAALKLEAMERDALELRLRAQERVLARFVQQ</sequence>
<proteinExistence type="predicted"/>
<dbReference type="EMBL" id="CZPT02000763">
    <property type="protein sequence ID" value="SCU67547.1"/>
    <property type="molecule type" value="Genomic_DNA"/>
</dbReference>
<keyword evidence="1" id="KW-0175">Coiled coil</keyword>
<evidence type="ECO:0000313" key="3">
    <source>
        <dbReference type="EMBL" id="SCU67547.1"/>
    </source>
</evidence>
<evidence type="ECO:0000256" key="1">
    <source>
        <dbReference type="SAM" id="Coils"/>
    </source>
</evidence>
<comment type="caution">
    <text evidence="3">The sequence shown here is derived from an EMBL/GenBank/DDBJ whole genome shotgun (WGS) entry which is preliminary data.</text>
</comment>
<dbReference type="VEuPathDB" id="TriTrypDB:TEOVI_000857600"/>
<dbReference type="AlphaFoldDB" id="A0A1G4I6I4"/>
<name>A0A1G4I6I4_TRYEQ</name>